<dbReference type="HOGENOM" id="CLU_2384250_0_0_5"/>
<evidence type="ECO:0000313" key="1">
    <source>
        <dbReference type="EMBL" id="ABD89448.1"/>
    </source>
</evidence>
<proteinExistence type="predicted"/>
<dbReference type="STRING" id="316056.RPC_3922"/>
<protein>
    <submittedName>
        <fullName evidence="1">Uncharacterized protein</fullName>
    </submittedName>
</protein>
<dbReference type="OrthoDB" id="157023at2"/>
<reference evidence="1" key="1">
    <citation type="submission" date="2006-03" db="EMBL/GenBank/DDBJ databases">
        <title>Complete sequence of Rhodopseudomonas palustris BisB18.</title>
        <authorList>
            <consortium name="US DOE Joint Genome Institute"/>
            <person name="Copeland A."/>
            <person name="Lucas S."/>
            <person name="Lapidus A."/>
            <person name="Barry K."/>
            <person name="Detter J.C."/>
            <person name="Glavina del Rio T."/>
            <person name="Hammon N."/>
            <person name="Israni S."/>
            <person name="Dalin E."/>
            <person name="Tice H."/>
            <person name="Pitluck S."/>
            <person name="Chain P."/>
            <person name="Malfatti S."/>
            <person name="Shin M."/>
            <person name="Vergez L."/>
            <person name="Schmutz J."/>
            <person name="Larimer F."/>
            <person name="Land M."/>
            <person name="Hauser L."/>
            <person name="Pelletier D.A."/>
            <person name="Kyrpides N."/>
            <person name="Anderson I."/>
            <person name="Oda Y."/>
            <person name="Harwood C.S."/>
            <person name="Richardson P."/>
        </authorList>
    </citation>
    <scope>NUCLEOTIDE SEQUENCE [LARGE SCALE GENOMIC DNA]</scope>
    <source>
        <strain evidence="1">BisB18</strain>
    </source>
</reference>
<name>Q20ZI8_RHOPB</name>
<dbReference type="AlphaFoldDB" id="Q20ZI8"/>
<sequence>MSAALYGVDRRYNVADIELDLFLDQFSNVDCGRQRQPSILQALSCERLRAFLEGQCGLEPGDNRVPGRFIVHHDEAFGIIRQLIGRHGPMSMLI</sequence>
<gene>
    <name evidence="1" type="ordered locus">RPC_3922</name>
</gene>
<accession>Q20ZI8</accession>
<organism evidence="1">
    <name type="scientific">Rhodopseudomonas palustris (strain BisB18)</name>
    <dbReference type="NCBI Taxonomy" id="316056"/>
    <lineage>
        <taxon>Bacteria</taxon>
        <taxon>Pseudomonadati</taxon>
        <taxon>Pseudomonadota</taxon>
        <taxon>Alphaproteobacteria</taxon>
        <taxon>Hyphomicrobiales</taxon>
        <taxon>Nitrobacteraceae</taxon>
        <taxon>Rhodopseudomonas</taxon>
    </lineage>
</organism>
<dbReference type="KEGG" id="rpc:RPC_3922"/>
<dbReference type="EMBL" id="CP000301">
    <property type="protein sequence ID" value="ABD89448.1"/>
    <property type="molecule type" value="Genomic_DNA"/>
</dbReference>
<dbReference type="RefSeq" id="WP_011474330.1">
    <property type="nucleotide sequence ID" value="NC_007925.1"/>
</dbReference>